<dbReference type="PANTHER" id="PTHR11783">
    <property type="entry name" value="SULFOTRANSFERASE SULT"/>
    <property type="match status" value="1"/>
</dbReference>
<reference evidence="5" key="1">
    <citation type="submission" date="2025-08" db="UniProtKB">
        <authorList>
            <consortium name="RefSeq"/>
        </authorList>
    </citation>
    <scope>IDENTIFICATION</scope>
</reference>
<dbReference type="GeneID" id="101852034"/>
<dbReference type="RefSeq" id="XP_005103424.2">
    <property type="nucleotide sequence ID" value="XM_005103367.2"/>
</dbReference>
<gene>
    <name evidence="5" type="primary">LOC101852034</name>
</gene>
<keyword evidence="2" id="KW-0808">Transferase</keyword>
<dbReference type="InterPro" id="IPR000863">
    <property type="entry name" value="Sulfotransferase_dom"/>
</dbReference>
<accession>A0ABM0JWV2</accession>
<organism evidence="4 5">
    <name type="scientific">Aplysia californica</name>
    <name type="common">California sea hare</name>
    <dbReference type="NCBI Taxonomy" id="6500"/>
    <lineage>
        <taxon>Eukaryota</taxon>
        <taxon>Metazoa</taxon>
        <taxon>Spiralia</taxon>
        <taxon>Lophotrochozoa</taxon>
        <taxon>Mollusca</taxon>
        <taxon>Gastropoda</taxon>
        <taxon>Heterobranchia</taxon>
        <taxon>Euthyneura</taxon>
        <taxon>Tectipleura</taxon>
        <taxon>Aplysiida</taxon>
        <taxon>Aplysioidea</taxon>
        <taxon>Aplysiidae</taxon>
        <taxon>Aplysia</taxon>
    </lineage>
</organism>
<dbReference type="Pfam" id="PF00685">
    <property type="entry name" value="Sulfotransfer_1"/>
    <property type="match status" value="1"/>
</dbReference>
<dbReference type="SUPFAM" id="SSF52540">
    <property type="entry name" value="P-loop containing nucleoside triphosphate hydrolases"/>
    <property type="match status" value="1"/>
</dbReference>
<name>A0ABM0JWV2_APLCA</name>
<dbReference type="Gene3D" id="3.40.50.300">
    <property type="entry name" value="P-loop containing nucleotide triphosphate hydrolases"/>
    <property type="match status" value="1"/>
</dbReference>
<evidence type="ECO:0000313" key="5">
    <source>
        <dbReference type="RefSeq" id="XP_005103424.2"/>
    </source>
</evidence>
<feature type="domain" description="Sulfotransferase" evidence="3">
    <location>
        <begin position="60"/>
        <end position="270"/>
    </location>
</feature>
<dbReference type="InterPro" id="IPR027417">
    <property type="entry name" value="P-loop_NTPase"/>
</dbReference>
<protein>
    <submittedName>
        <fullName evidence="5">Sulfotransferase 1A2</fullName>
    </submittedName>
</protein>
<evidence type="ECO:0000256" key="2">
    <source>
        <dbReference type="ARBA" id="ARBA00022679"/>
    </source>
</evidence>
<proteinExistence type="inferred from homology"/>
<evidence type="ECO:0000313" key="4">
    <source>
        <dbReference type="Proteomes" id="UP000694888"/>
    </source>
</evidence>
<dbReference type="Proteomes" id="UP000694888">
    <property type="component" value="Unplaced"/>
</dbReference>
<keyword evidence="4" id="KW-1185">Reference proteome</keyword>
<evidence type="ECO:0000259" key="3">
    <source>
        <dbReference type="Pfam" id="PF00685"/>
    </source>
</evidence>
<evidence type="ECO:0000256" key="1">
    <source>
        <dbReference type="ARBA" id="ARBA00005771"/>
    </source>
</evidence>
<feature type="non-terminal residue" evidence="5">
    <location>
        <position position="270"/>
    </location>
</feature>
<sequence>MAGMLEKLKAMGREKYGFPCTKIVEDEEGNQLKVATLDGKVVPPFGEKYFRRVRDLPVRDDDVFLCGYPKSGSHWTWEVLRMILSQTDDLSTIGKSQNFIEMISDEMLESQASPRVLNSHLWFDYLPKQVAEKKLKIVLTARNPKDTAVSFYNHHINLSEMYGYNGPFKYWFQMYLDGNVDYGDFVYSHLSWHETIRTNPGQPIFIAFYENMKEDLPREIRAMAKFLEVDLPEDKVQAIAKRAGFESMQKAYSEGPSTKLIRKGQVGDWK</sequence>
<comment type="similarity">
    <text evidence="1">Belongs to the sulfotransferase 1 family.</text>
</comment>